<protein>
    <submittedName>
        <fullName evidence="1">Uncharacterized protein</fullName>
    </submittedName>
</protein>
<evidence type="ECO:0000313" key="2">
    <source>
        <dbReference type="Proteomes" id="UP000499080"/>
    </source>
</evidence>
<comment type="caution">
    <text evidence="1">The sequence shown here is derived from an EMBL/GenBank/DDBJ whole genome shotgun (WGS) entry which is preliminary data.</text>
</comment>
<dbReference type="EMBL" id="BGPR01002572">
    <property type="protein sequence ID" value="GBM75700.1"/>
    <property type="molecule type" value="Genomic_DNA"/>
</dbReference>
<keyword evidence="2" id="KW-1185">Reference proteome</keyword>
<proteinExistence type="predicted"/>
<reference evidence="1 2" key="1">
    <citation type="journal article" date="2019" name="Sci. Rep.">
        <title>Orb-weaving spider Araneus ventricosus genome elucidates the spidroin gene catalogue.</title>
        <authorList>
            <person name="Kono N."/>
            <person name="Nakamura H."/>
            <person name="Ohtoshi R."/>
            <person name="Moran D.A.P."/>
            <person name="Shinohara A."/>
            <person name="Yoshida Y."/>
            <person name="Fujiwara M."/>
            <person name="Mori M."/>
            <person name="Tomita M."/>
            <person name="Arakawa K."/>
        </authorList>
    </citation>
    <scope>NUCLEOTIDE SEQUENCE [LARGE SCALE GENOMIC DNA]</scope>
</reference>
<sequence>MLGSRSQRGTSLECERFRGITWSFVCSASWKAGELCVIESAVTAFFSDLLFVCVVNLYKRYCFCYLCFVFPGIFVNRPSCSIILLVGLFSTYTHRTICVTLVFAVVRLDC</sequence>
<dbReference type="Proteomes" id="UP000499080">
    <property type="component" value="Unassembled WGS sequence"/>
</dbReference>
<organism evidence="1 2">
    <name type="scientific">Araneus ventricosus</name>
    <name type="common">Orbweaver spider</name>
    <name type="synonym">Epeira ventricosa</name>
    <dbReference type="NCBI Taxonomy" id="182803"/>
    <lineage>
        <taxon>Eukaryota</taxon>
        <taxon>Metazoa</taxon>
        <taxon>Ecdysozoa</taxon>
        <taxon>Arthropoda</taxon>
        <taxon>Chelicerata</taxon>
        <taxon>Arachnida</taxon>
        <taxon>Araneae</taxon>
        <taxon>Araneomorphae</taxon>
        <taxon>Entelegynae</taxon>
        <taxon>Araneoidea</taxon>
        <taxon>Araneidae</taxon>
        <taxon>Araneus</taxon>
    </lineage>
</organism>
<gene>
    <name evidence="1" type="ORF">AVEN_87390_1</name>
</gene>
<evidence type="ECO:0000313" key="1">
    <source>
        <dbReference type="EMBL" id="GBM75700.1"/>
    </source>
</evidence>
<accession>A0A4Y2IDQ4</accession>
<dbReference type="AlphaFoldDB" id="A0A4Y2IDQ4"/>
<name>A0A4Y2IDQ4_ARAVE</name>